<name>A0ACA9N3T4_9GLOM</name>
<evidence type="ECO:0000313" key="1">
    <source>
        <dbReference type="EMBL" id="CAG8632899.1"/>
    </source>
</evidence>
<comment type="caution">
    <text evidence="1">The sequence shown here is derived from an EMBL/GenBank/DDBJ whole genome shotgun (WGS) entry which is preliminary data.</text>
</comment>
<protein>
    <submittedName>
        <fullName evidence="1">4912_t:CDS:1</fullName>
    </submittedName>
</protein>
<dbReference type="Proteomes" id="UP000789702">
    <property type="component" value="Unassembled WGS sequence"/>
</dbReference>
<dbReference type="EMBL" id="CAJVPU010013483">
    <property type="protein sequence ID" value="CAG8632899.1"/>
    <property type="molecule type" value="Genomic_DNA"/>
</dbReference>
<gene>
    <name evidence="1" type="ORF">DHETER_LOCUS8475</name>
</gene>
<sequence length="110" mass="13201">MHKELLYNVKNKTKDELVAMIQRFYLFKVSEDENDVSEDYKYVNNKELDDDLVISNHQIVVLINNIVDLYHRAFNQVEDLYVSNKDNINFDVTMNEDHKFNLKELDQDLE</sequence>
<organism evidence="1 2">
    <name type="scientific">Dentiscutata heterogama</name>
    <dbReference type="NCBI Taxonomy" id="1316150"/>
    <lineage>
        <taxon>Eukaryota</taxon>
        <taxon>Fungi</taxon>
        <taxon>Fungi incertae sedis</taxon>
        <taxon>Mucoromycota</taxon>
        <taxon>Glomeromycotina</taxon>
        <taxon>Glomeromycetes</taxon>
        <taxon>Diversisporales</taxon>
        <taxon>Gigasporaceae</taxon>
        <taxon>Dentiscutata</taxon>
    </lineage>
</organism>
<evidence type="ECO:0000313" key="2">
    <source>
        <dbReference type="Proteomes" id="UP000789702"/>
    </source>
</evidence>
<keyword evidence="2" id="KW-1185">Reference proteome</keyword>
<reference evidence="1" key="1">
    <citation type="submission" date="2021-06" db="EMBL/GenBank/DDBJ databases">
        <authorList>
            <person name="Kallberg Y."/>
            <person name="Tangrot J."/>
            <person name="Rosling A."/>
        </authorList>
    </citation>
    <scope>NUCLEOTIDE SEQUENCE</scope>
    <source>
        <strain evidence="1">IL203A</strain>
    </source>
</reference>
<proteinExistence type="predicted"/>
<accession>A0ACA9N3T4</accession>